<dbReference type="InterPro" id="IPR001128">
    <property type="entry name" value="Cyt_P450"/>
</dbReference>
<dbReference type="PANTHER" id="PTHR24292">
    <property type="entry name" value="CYTOCHROME P450"/>
    <property type="match status" value="1"/>
</dbReference>
<dbReference type="InterPro" id="IPR050476">
    <property type="entry name" value="Insect_CytP450_Detox"/>
</dbReference>
<evidence type="ECO:0000256" key="7">
    <source>
        <dbReference type="ARBA" id="ARBA00022824"/>
    </source>
</evidence>
<dbReference type="GO" id="GO:0004497">
    <property type="term" value="F:monooxygenase activity"/>
    <property type="evidence" value="ECO:0007669"/>
    <property type="project" value="UniProtKB-KW"/>
</dbReference>
<keyword evidence="12" id="KW-0472">Membrane</keyword>
<comment type="subcellular location">
    <subcellularLocation>
        <location evidence="3">Endoplasmic reticulum membrane</location>
        <topology evidence="3">Peripheral membrane protein</topology>
    </subcellularLocation>
    <subcellularLocation>
        <location evidence="2">Microsome membrane</location>
        <topology evidence="2">Peripheral membrane protein</topology>
    </subcellularLocation>
</comment>
<dbReference type="Pfam" id="PF00067">
    <property type="entry name" value="p450"/>
    <property type="match status" value="1"/>
</dbReference>
<keyword evidence="5 13" id="KW-0349">Heme</keyword>
<sequence length="511" mass="58314">MSLPLFVAAVLATVLATAFLYIQYAYSFWKRLGVPFQKPSFPFGNFAASFLSKKSLGEDLRVIYESTTEPVIGMYTIFKPTLLIRDPKLIQHILVKDFQHFINRGFHTNTDVDPLGDNILMQDGDKWRNARTKMSPTFTSGKLKSMFETVVKCGKTLENYLDRLAVSQKEIEVRDVFARFATNAIASIAFGIEIDCLENPDHDFRKYGKKFFDPTLKNILRFNIGILSPTISKLFGLRFADKDIGEFMTETVRKNLKYREESGVVRKDLFQLLMQLRNTGNVQEDGDWSTKTNRDKQMSVEEMTAHAYLIFIGGFESSSTTMSFCAYELARNPEVQQKAYEDIVDTLAKHDGQLTYESLNDMKYLEQCIEETLRVHPPFEAGGRQCTKDYTLPDTNIVIKKGMTVMYSVIGLHYDPKYYTDPTKFIPERHDKAEIAGKNFVEMPKLAFGDGPRNCLGLRLGKMQVKIAIVMLLQTLKFELADQHVGKELKMNPRSSVRAAVSGINLKLKKR</sequence>
<keyword evidence="7" id="KW-0256">Endoplasmic reticulum</keyword>
<dbReference type="GO" id="GO:0020037">
    <property type="term" value="F:heme binding"/>
    <property type="evidence" value="ECO:0007669"/>
    <property type="project" value="InterPro"/>
</dbReference>
<dbReference type="GO" id="GO:0016705">
    <property type="term" value="F:oxidoreductase activity, acting on paired donors, with incorporation or reduction of molecular oxygen"/>
    <property type="evidence" value="ECO:0007669"/>
    <property type="project" value="InterPro"/>
</dbReference>
<evidence type="ECO:0000256" key="13">
    <source>
        <dbReference type="PIRSR" id="PIRSR602401-1"/>
    </source>
</evidence>
<dbReference type="Gene3D" id="1.10.630.10">
    <property type="entry name" value="Cytochrome P450"/>
    <property type="match status" value="1"/>
</dbReference>
<dbReference type="GO" id="GO:0005789">
    <property type="term" value="C:endoplasmic reticulum membrane"/>
    <property type="evidence" value="ECO:0007669"/>
    <property type="project" value="UniProtKB-SubCell"/>
</dbReference>
<dbReference type="EMBL" id="MK581020">
    <property type="protein sequence ID" value="QIZ12947.1"/>
    <property type="molecule type" value="mRNA"/>
</dbReference>
<reference evidence="15" key="1">
    <citation type="submission" date="2019-03" db="EMBL/GenBank/DDBJ databases">
        <title>Identification of a novel cytochrome P450 CYP6QE1 linked with lambda-cyhalothrin detoxification in Bradysia odoriphaga.</title>
        <authorList>
            <person name="Wang H."/>
            <person name="Zhang C."/>
        </authorList>
    </citation>
    <scope>NUCLEOTIDE SEQUENCE</scope>
</reference>
<evidence type="ECO:0000256" key="14">
    <source>
        <dbReference type="RuleBase" id="RU000461"/>
    </source>
</evidence>
<evidence type="ECO:0000256" key="3">
    <source>
        <dbReference type="ARBA" id="ARBA00004406"/>
    </source>
</evidence>
<evidence type="ECO:0000256" key="4">
    <source>
        <dbReference type="ARBA" id="ARBA00010617"/>
    </source>
</evidence>
<dbReference type="AlphaFoldDB" id="A0A6M3I113"/>
<keyword evidence="10 13" id="KW-0408">Iron</keyword>
<evidence type="ECO:0000256" key="8">
    <source>
        <dbReference type="ARBA" id="ARBA00022848"/>
    </source>
</evidence>
<dbReference type="CDD" id="cd11056">
    <property type="entry name" value="CYP6-like"/>
    <property type="match status" value="1"/>
</dbReference>
<dbReference type="InterPro" id="IPR036396">
    <property type="entry name" value="Cyt_P450_sf"/>
</dbReference>
<organism evidence="15">
    <name type="scientific">Bradysia odoriphaga</name>
    <dbReference type="NCBI Taxonomy" id="1564500"/>
    <lineage>
        <taxon>Eukaryota</taxon>
        <taxon>Metazoa</taxon>
        <taxon>Ecdysozoa</taxon>
        <taxon>Arthropoda</taxon>
        <taxon>Hexapoda</taxon>
        <taxon>Insecta</taxon>
        <taxon>Pterygota</taxon>
        <taxon>Neoptera</taxon>
        <taxon>Endopterygota</taxon>
        <taxon>Diptera</taxon>
        <taxon>Nematocera</taxon>
        <taxon>Sciaroidea</taxon>
        <taxon>Sciaridae</taxon>
        <taxon>Bradysia</taxon>
    </lineage>
</organism>
<dbReference type="InterPro" id="IPR017972">
    <property type="entry name" value="Cyt_P450_CS"/>
</dbReference>
<dbReference type="PRINTS" id="PR00385">
    <property type="entry name" value="P450"/>
</dbReference>
<dbReference type="SUPFAM" id="SSF48264">
    <property type="entry name" value="Cytochrome P450"/>
    <property type="match status" value="1"/>
</dbReference>
<accession>A0A6M3I113</accession>
<dbReference type="InterPro" id="IPR002401">
    <property type="entry name" value="Cyt_P450_E_grp-I"/>
</dbReference>
<evidence type="ECO:0000256" key="1">
    <source>
        <dbReference type="ARBA" id="ARBA00001971"/>
    </source>
</evidence>
<evidence type="ECO:0000256" key="9">
    <source>
        <dbReference type="ARBA" id="ARBA00023002"/>
    </source>
</evidence>
<evidence type="ECO:0000256" key="12">
    <source>
        <dbReference type="ARBA" id="ARBA00023136"/>
    </source>
</evidence>
<keyword evidence="6 13" id="KW-0479">Metal-binding</keyword>
<feature type="binding site" description="axial binding residue" evidence="13">
    <location>
        <position position="455"/>
    </location>
    <ligand>
        <name>heme</name>
        <dbReference type="ChEBI" id="CHEBI:30413"/>
    </ligand>
    <ligandPart>
        <name>Fe</name>
        <dbReference type="ChEBI" id="CHEBI:18248"/>
    </ligandPart>
</feature>
<evidence type="ECO:0000313" key="15">
    <source>
        <dbReference type="EMBL" id="QIZ12947.1"/>
    </source>
</evidence>
<evidence type="ECO:0000256" key="6">
    <source>
        <dbReference type="ARBA" id="ARBA00022723"/>
    </source>
</evidence>
<comment type="cofactor">
    <cofactor evidence="1 13">
        <name>heme</name>
        <dbReference type="ChEBI" id="CHEBI:30413"/>
    </cofactor>
</comment>
<dbReference type="PRINTS" id="PR00463">
    <property type="entry name" value="EP450I"/>
</dbReference>
<protein>
    <submittedName>
        <fullName evidence="15">Cytochrome P450 CYP6QE1</fullName>
    </submittedName>
</protein>
<name>A0A6M3I113_9DIPT</name>
<keyword evidence="11 14" id="KW-0503">Monooxygenase</keyword>
<evidence type="ECO:0000256" key="5">
    <source>
        <dbReference type="ARBA" id="ARBA00022617"/>
    </source>
</evidence>
<evidence type="ECO:0000256" key="2">
    <source>
        <dbReference type="ARBA" id="ARBA00004174"/>
    </source>
</evidence>
<proteinExistence type="evidence at transcript level"/>
<dbReference type="PROSITE" id="PS00086">
    <property type="entry name" value="CYTOCHROME_P450"/>
    <property type="match status" value="1"/>
</dbReference>
<dbReference type="FunFam" id="1.10.630.10:FF:000042">
    <property type="entry name" value="Cytochrome P450"/>
    <property type="match status" value="1"/>
</dbReference>
<evidence type="ECO:0000256" key="11">
    <source>
        <dbReference type="ARBA" id="ARBA00023033"/>
    </source>
</evidence>
<keyword evidence="8" id="KW-0492">Microsome</keyword>
<keyword evidence="9 14" id="KW-0560">Oxidoreductase</keyword>
<evidence type="ECO:0000256" key="10">
    <source>
        <dbReference type="ARBA" id="ARBA00023004"/>
    </source>
</evidence>
<dbReference type="PANTHER" id="PTHR24292:SF100">
    <property type="entry name" value="CYTOCHROME P450 6A16, ISOFORM B-RELATED"/>
    <property type="match status" value="1"/>
</dbReference>
<dbReference type="SMR" id="A0A6M3I113"/>
<dbReference type="GO" id="GO:0005506">
    <property type="term" value="F:iron ion binding"/>
    <property type="evidence" value="ECO:0007669"/>
    <property type="project" value="InterPro"/>
</dbReference>
<comment type="similarity">
    <text evidence="4 14">Belongs to the cytochrome P450 family.</text>
</comment>